<feature type="transmembrane region" description="Helical" evidence="3">
    <location>
        <begin position="177"/>
        <end position="196"/>
    </location>
</feature>
<evidence type="ECO:0000256" key="3">
    <source>
        <dbReference type="SAM" id="Phobius"/>
    </source>
</evidence>
<comment type="caution">
    <text evidence="4">The sequence shown here is derived from an EMBL/GenBank/DDBJ whole genome shotgun (WGS) entry which is preliminary data.</text>
</comment>
<keyword evidence="3" id="KW-0812">Transmembrane</keyword>
<reference evidence="4 5" key="1">
    <citation type="submission" date="2019-06" db="EMBL/GenBank/DDBJ databases">
        <authorList>
            <person name="Palmer J.M."/>
        </authorList>
    </citation>
    <scope>NUCLEOTIDE SEQUENCE [LARGE SCALE GENOMIC DNA]</scope>
    <source>
        <strain evidence="4 5">TWF191</strain>
    </source>
</reference>
<accession>A0A6G1M637</accession>
<gene>
    <name evidence="4" type="ORF">TWF191_011299</name>
</gene>
<dbReference type="EMBL" id="WIPF01000097">
    <property type="protein sequence ID" value="KAF3209867.1"/>
    <property type="molecule type" value="Genomic_DNA"/>
</dbReference>
<feature type="compositionally biased region" description="Pro residues" evidence="2">
    <location>
        <begin position="8"/>
        <end position="19"/>
    </location>
</feature>
<keyword evidence="3" id="KW-1133">Transmembrane helix</keyword>
<organism evidence="4 5">
    <name type="scientific">Orbilia oligospora</name>
    <name type="common">Nematode-trapping fungus</name>
    <name type="synonym">Arthrobotrys oligospora</name>
    <dbReference type="NCBI Taxonomy" id="2813651"/>
    <lineage>
        <taxon>Eukaryota</taxon>
        <taxon>Fungi</taxon>
        <taxon>Dikarya</taxon>
        <taxon>Ascomycota</taxon>
        <taxon>Pezizomycotina</taxon>
        <taxon>Orbiliomycetes</taxon>
        <taxon>Orbiliales</taxon>
        <taxon>Orbiliaceae</taxon>
        <taxon>Orbilia</taxon>
    </lineage>
</organism>
<evidence type="ECO:0000313" key="4">
    <source>
        <dbReference type="EMBL" id="KAF3209867.1"/>
    </source>
</evidence>
<feature type="region of interest" description="Disordered" evidence="2">
    <location>
        <begin position="1"/>
        <end position="21"/>
    </location>
</feature>
<evidence type="ECO:0000313" key="5">
    <source>
        <dbReference type="Proteomes" id="UP000483672"/>
    </source>
</evidence>
<keyword evidence="3" id="KW-0472">Membrane</keyword>
<sequence>MFAFNRAPVPPAYSNPPSPRTLKVPDLETECPLTEAEIYISTFTLLSSLQDDLKSLNLRFVEIEALLSRKENELESRYRNYQNRLAYLRTDEDIINRLRKVLQTRISNTTLQRPRNAAFDFNLPTLTQRCGSNPKSPEGFLREIFPLLTLTSTSTGFLIFQYLGISKPLPNSSYLPVSYGLLISCLLQIGYIFQWGTQPAKVVLQSRVLTGAWAAVMTGVVGHAVAYRFGSQLWLWS</sequence>
<name>A0A6G1M637_ORBOL</name>
<proteinExistence type="predicted"/>
<dbReference type="AlphaFoldDB" id="A0A6G1M637"/>
<evidence type="ECO:0000256" key="2">
    <source>
        <dbReference type="SAM" id="MobiDB-lite"/>
    </source>
</evidence>
<feature type="coiled-coil region" evidence="1">
    <location>
        <begin position="46"/>
        <end position="91"/>
    </location>
</feature>
<evidence type="ECO:0000256" key="1">
    <source>
        <dbReference type="SAM" id="Coils"/>
    </source>
</evidence>
<keyword evidence="1" id="KW-0175">Coiled coil</keyword>
<feature type="transmembrane region" description="Helical" evidence="3">
    <location>
        <begin position="208"/>
        <end position="229"/>
    </location>
</feature>
<feature type="transmembrane region" description="Helical" evidence="3">
    <location>
        <begin position="144"/>
        <end position="165"/>
    </location>
</feature>
<dbReference type="Proteomes" id="UP000483672">
    <property type="component" value="Unassembled WGS sequence"/>
</dbReference>
<protein>
    <submittedName>
        <fullName evidence="4">Uncharacterized protein</fullName>
    </submittedName>
</protein>